<organism evidence="3 4">
    <name type="scientific">Kipferlia bialata</name>
    <dbReference type="NCBI Taxonomy" id="797122"/>
    <lineage>
        <taxon>Eukaryota</taxon>
        <taxon>Metamonada</taxon>
        <taxon>Carpediemonas-like organisms</taxon>
        <taxon>Kipferlia</taxon>
    </lineage>
</organism>
<dbReference type="InterPro" id="IPR052164">
    <property type="entry name" value="Anthracycline_SecMetBiosynth"/>
</dbReference>
<name>A0A9K3CRT3_9EUKA</name>
<dbReference type="SUPFAM" id="SSF54593">
    <property type="entry name" value="Glyoxalase/Bleomycin resistance protein/Dihydroxybiphenyl dioxygenase"/>
    <property type="match status" value="1"/>
</dbReference>
<gene>
    <name evidence="3" type="ORF">KIPB_002138</name>
</gene>
<sequence length="226" mass="25413">MAYRLFLLSLGEMESLQEDFALFVRFHESIPEIKEVKKGNRPNTLDFLSGSDKKREMKRLRNKRARQRKNMPEGGAEEAVEEIEEEAAPMTLDMDDLDLGMCLYYTSLYSSPHHIHYVEFPSSDFDATRAFFTDVFGWVFTPCDGQTERIKFTGPGLKGGFFLSDIQCTRETGGSLVVIKVDDLEGTLAKVETSGGTIIKPIFGDVGDRSFHFSDPTGNEWAVAGK</sequence>
<protein>
    <recommendedName>
        <fullName evidence="2">VOC domain-containing protein</fullName>
    </recommendedName>
</protein>
<accession>A0A9K3CRT3</accession>
<feature type="domain" description="VOC" evidence="2">
    <location>
        <begin position="114"/>
        <end position="226"/>
    </location>
</feature>
<keyword evidence="4" id="KW-1185">Reference proteome</keyword>
<reference evidence="3 4" key="1">
    <citation type="journal article" date="2018" name="PLoS ONE">
        <title>The draft genome of Kipferlia bialata reveals reductive genome evolution in fornicate parasites.</title>
        <authorList>
            <person name="Tanifuji G."/>
            <person name="Takabayashi S."/>
            <person name="Kume K."/>
            <person name="Takagi M."/>
            <person name="Nakayama T."/>
            <person name="Kamikawa R."/>
            <person name="Inagaki Y."/>
            <person name="Hashimoto T."/>
        </authorList>
    </citation>
    <scope>NUCLEOTIDE SEQUENCE [LARGE SCALE GENOMIC DNA]</scope>
    <source>
        <strain evidence="3">NY0173</strain>
    </source>
</reference>
<dbReference type="Gene3D" id="3.10.180.10">
    <property type="entry name" value="2,3-Dihydroxybiphenyl 1,2-Dioxygenase, domain 1"/>
    <property type="match status" value="1"/>
</dbReference>
<feature type="region of interest" description="Disordered" evidence="1">
    <location>
        <begin position="61"/>
        <end position="80"/>
    </location>
</feature>
<evidence type="ECO:0000313" key="3">
    <source>
        <dbReference type="EMBL" id="GIQ81215.1"/>
    </source>
</evidence>
<evidence type="ECO:0000259" key="2">
    <source>
        <dbReference type="PROSITE" id="PS51819"/>
    </source>
</evidence>
<dbReference type="Pfam" id="PF00903">
    <property type="entry name" value="Glyoxalase"/>
    <property type="match status" value="1"/>
</dbReference>
<comment type="caution">
    <text evidence="3">The sequence shown here is derived from an EMBL/GenBank/DDBJ whole genome shotgun (WGS) entry which is preliminary data.</text>
</comment>
<dbReference type="CDD" id="cd07247">
    <property type="entry name" value="SgaA_N_like"/>
    <property type="match status" value="1"/>
</dbReference>
<evidence type="ECO:0000256" key="1">
    <source>
        <dbReference type="SAM" id="MobiDB-lite"/>
    </source>
</evidence>
<proteinExistence type="predicted"/>
<dbReference type="PANTHER" id="PTHR33993">
    <property type="entry name" value="GLYOXALASE-RELATED"/>
    <property type="match status" value="1"/>
</dbReference>
<evidence type="ECO:0000313" key="4">
    <source>
        <dbReference type="Proteomes" id="UP000265618"/>
    </source>
</evidence>
<dbReference type="Proteomes" id="UP000265618">
    <property type="component" value="Unassembled WGS sequence"/>
</dbReference>
<dbReference type="PANTHER" id="PTHR33993:SF1">
    <property type="entry name" value="GLYOXALASE FAMILY PROTEIN"/>
    <property type="match status" value="1"/>
</dbReference>
<dbReference type="PROSITE" id="PS51819">
    <property type="entry name" value="VOC"/>
    <property type="match status" value="1"/>
</dbReference>
<dbReference type="InterPro" id="IPR004360">
    <property type="entry name" value="Glyas_Fos-R_dOase_dom"/>
</dbReference>
<dbReference type="AlphaFoldDB" id="A0A9K3CRT3"/>
<dbReference type="InterPro" id="IPR037523">
    <property type="entry name" value="VOC_core"/>
</dbReference>
<dbReference type="EMBL" id="BDIP01000334">
    <property type="protein sequence ID" value="GIQ81215.1"/>
    <property type="molecule type" value="Genomic_DNA"/>
</dbReference>
<dbReference type="InterPro" id="IPR029068">
    <property type="entry name" value="Glyas_Bleomycin-R_OHBP_Dase"/>
</dbReference>